<keyword evidence="4" id="KW-0378">Hydrolase</keyword>
<proteinExistence type="inferred from homology"/>
<keyword evidence="5" id="KW-0732">Signal</keyword>
<dbReference type="GO" id="GO:0006508">
    <property type="term" value="P:proteolysis"/>
    <property type="evidence" value="ECO:0007669"/>
    <property type="project" value="UniProtKB-KW"/>
</dbReference>
<evidence type="ECO:0000256" key="1">
    <source>
        <dbReference type="ARBA" id="ARBA00007447"/>
    </source>
</evidence>
<dbReference type="PROSITE" id="PS00141">
    <property type="entry name" value="ASP_PROTEASE"/>
    <property type="match status" value="1"/>
</dbReference>
<feature type="chain" id="PRO_5042060577" evidence="5">
    <location>
        <begin position="23"/>
        <end position="388"/>
    </location>
</feature>
<dbReference type="Pfam" id="PF00026">
    <property type="entry name" value="Asp"/>
    <property type="match status" value="1"/>
</dbReference>
<dbReference type="InterPro" id="IPR001969">
    <property type="entry name" value="Aspartic_peptidase_AS"/>
</dbReference>
<dbReference type="Proteomes" id="UP001219525">
    <property type="component" value="Unassembled WGS sequence"/>
</dbReference>
<gene>
    <name evidence="7" type="ORF">GGX14DRAFT_697884</name>
</gene>
<dbReference type="InterPro" id="IPR034164">
    <property type="entry name" value="Pepsin-like_dom"/>
</dbReference>
<keyword evidence="4 7" id="KW-0645">Protease</keyword>
<dbReference type="GO" id="GO:0004190">
    <property type="term" value="F:aspartic-type endopeptidase activity"/>
    <property type="evidence" value="ECO:0007669"/>
    <property type="project" value="UniProtKB-KW"/>
</dbReference>
<dbReference type="Gene3D" id="2.40.70.10">
    <property type="entry name" value="Acid Proteases"/>
    <property type="match status" value="2"/>
</dbReference>
<comment type="caution">
    <text evidence="7">The sequence shown here is derived from an EMBL/GenBank/DDBJ whole genome shotgun (WGS) entry which is preliminary data.</text>
</comment>
<dbReference type="PRINTS" id="PR00792">
    <property type="entry name" value="PEPSIN"/>
</dbReference>
<dbReference type="InterPro" id="IPR033121">
    <property type="entry name" value="PEPTIDASE_A1"/>
</dbReference>
<accession>A0AAD6YGW3</accession>
<feature type="domain" description="Peptidase A1" evidence="6">
    <location>
        <begin position="64"/>
        <end position="384"/>
    </location>
</feature>
<dbReference type="AlphaFoldDB" id="A0AAD6YGW3"/>
<dbReference type="PROSITE" id="PS51767">
    <property type="entry name" value="PEPTIDASE_A1"/>
    <property type="match status" value="1"/>
</dbReference>
<dbReference type="SUPFAM" id="SSF50630">
    <property type="entry name" value="Acid proteases"/>
    <property type="match status" value="1"/>
</dbReference>
<evidence type="ECO:0000259" key="6">
    <source>
        <dbReference type="PROSITE" id="PS51767"/>
    </source>
</evidence>
<dbReference type="EMBL" id="JARJCW010000031">
    <property type="protein sequence ID" value="KAJ7209223.1"/>
    <property type="molecule type" value="Genomic_DNA"/>
</dbReference>
<dbReference type="PANTHER" id="PTHR47966:SF51">
    <property type="entry name" value="BETA-SITE APP-CLEAVING ENZYME, ISOFORM A-RELATED"/>
    <property type="match status" value="1"/>
</dbReference>
<dbReference type="CDD" id="cd05471">
    <property type="entry name" value="pepsin_like"/>
    <property type="match status" value="1"/>
</dbReference>
<feature type="active site" evidence="3">
    <location>
        <position position="82"/>
    </location>
</feature>
<evidence type="ECO:0000256" key="5">
    <source>
        <dbReference type="SAM" id="SignalP"/>
    </source>
</evidence>
<keyword evidence="2 4" id="KW-0064">Aspartyl protease</keyword>
<sequence>MLNLKLLGLSALLGVFHELVLAQAVPRTIHLQSRVAPAAPTRRRALKSVNVPLDDYFLGTDLQWFGNISIGTPPQPMSVVFDTGSTSLEFASTLCGLSCANQDMFNPNKSSTFIDGEKKAHIIFATGVGVTPVMGDDWELTLLLGSDNVHIGDLSVLNATLFLIINQTAPFEADPFGGILGLGSSSSDGNIFASLVEQGLPALFSFFVTPASFGRAELTLGGIDTTKFDGHLTFASLPNVTEDEWLLESPKLVVNDQTLTVPQTIIFDSGTSNVLFPTNLTNEIYAIISPDIQPFAAQPGAYGIACTEISKLKAEISIAFTAQDGAQFNLTIPTSELNVGPFASDPDQCQTLINAFDGLSLVGGSLLKHYYSVWDVGAQRMGFAAISV</sequence>
<evidence type="ECO:0000256" key="3">
    <source>
        <dbReference type="PIRSR" id="PIRSR601461-1"/>
    </source>
</evidence>
<feature type="signal peptide" evidence="5">
    <location>
        <begin position="1"/>
        <end position="22"/>
    </location>
</feature>
<feature type="active site" evidence="3">
    <location>
        <position position="268"/>
    </location>
</feature>
<evidence type="ECO:0000313" key="8">
    <source>
        <dbReference type="Proteomes" id="UP001219525"/>
    </source>
</evidence>
<dbReference type="InterPro" id="IPR001461">
    <property type="entry name" value="Aspartic_peptidase_A1"/>
</dbReference>
<organism evidence="7 8">
    <name type="scientific">Mycena pura</name>
    <dbReference type="NCBI Taxonomy" id="153505"/>
    <lineage>
        <taxon>Eukaryota</taxon>
        <taxon>Fungi</taxon>
        <taxon>Dikarya</taxon>
        <taxon>Basidiomycota</taxon>
        <taxon>Agaricomycotina</taxon>
        <taxon>Agaricomycetes</taxon>
        <taxon>Agaricomycetidae</taxon>
        <taxon>Agaricales</taxon>
        <taxon>Marasmiineae</taxon>
        <taxon>Mycenaceae</taxon>
        <taxon>Mycena</taxon>
    </lineage>
</organism>
<evidence type="ECO:0000313" key="7">
    <source>
        <dbReference type="EMBL" id="KAJ7209223.1"/>
    </source>
</evidence>
<evidence type="ECO:0000256" key="2">
    <source>
        <dbReference type="ARBA" id="ARBA00022750"/>
    </source>
</evidence>
<dbReference type="PANTHER" id="PTHR47966">
    <property type="entry name" value="BETA-SITE APP-CLEAVING ENZYME, ISOFORM A-RELATED"/>
    <property type="match status" value="1"/>
</dbReference>
<comment type="similarity">
    <text evidence="1 4">Belongs to the peptidase A1 family.</text>
</comment>
<name>A0AAD6YGW3_9AGAR</name>
<dbReference type="InterPro" id="IPR021109">
    <property type="entry name" value="Peptidase_aspartic_dom_sf"/>
</dbReference>
<protein>
    <submittedName>
        <fullName evidence="7">Acid protease</fullName>
    </submittedName>
</protein>
<reference evidence="7" key="1">
    <citation type="submission" date="2023-03" db="EMBL/GenBank/DDBJ databases">
        <title>Massive genome expansion in bonnet fungi (Mycena s.s.) driven by repeated elements and novel gene families across ecological guilds.</title>
        <authorList>
            <consortium name="Lawrence Berkeley National Laboratory"/>
            <person name="Harder C.B."/>
            <person name="Miyauchi S."/>
            <person name="Viragh M."/>
            <person name="Kuo A."/>
            <person name="Thoen E."/>
            <person name="Andreopoulos B."/>
            <person name="Lu D."/>
            <person name="Skrede I."/>
            <person name="Drula E."/>
            <person name="Henrissat B."/>
            <person name="Morin E."/>
            <person name="Kohler A."/>
            <person name="Barry K."/>
            <person name="LaButti K."/>
            <person name="Morin E."/>
            <person name="Salamov A."/>
            <person name="Lipzen A."/>
            <person name="Mereny Z."/>
            <person name="Hegedus B."/>
            <person name="Baldrian P."/>
            <person name="Stursova M."/>
            <person name="Weitz H."/>
            <person name="Taylor A."/>
            <person name="Grigoriev I.V."/>
            <person name="Nagy L.G."/>
            <person name="Martin F."/>
            <person name="Kauserud H."/>
        </authorList>
    </citation>
    <scope>NUCLEOTIDE SEQUENCE</scope>
    <source>
        <strain evidence="7">9144</strain>
    </source>
</reference>
<evidence type="ECO:0000256" key="4">
    <source>
        <dbReference type="RuleBase" id="RU000454"/>
    </source>
</evidence>
<keyword evidence="8" id="KW-1185">Reference proteome</keyword>